<keyword evidence="2" id="KW-0285">Flavoprotein</keyword>
<evidence type="ECO:0000256" key="2">
    <source>
        <dbReference type="ARBA" id="ARBA00022630"/>
    </source>
</evidence>
<dbReference type="GeneID" id="54296271"/>
<dbReference type="GO" id="GO:0071949">
    <property type="term" value="F:FAD binding"/>
    <property type="evidence" value="ECO:0007669"/>
    <property type="project" value="InterPro"/>
</dbReference>
<feature type="chain" id="PRO_5025676446" description="FAD-binding domain-containing protein" evidence="6">
    <location>
        <begin position="17"/>
        <end position="433"/>
    </location>
</feature>
<dbReference type="EMBL" id="ML995478">
    <property type="protein sequence ID" value="KAF2145287.1"/>
    <property type="molecule type" value="Genomic_DNA"/>
</dbReference>
<dbReference type="SUPFAM" id="SSF51905">
    <property type="entry name" value="FAD/NAD(P)-binding domain"/>
    <property type="match status" value="1"/>
</dbReference>
<feature type="signal peptide" evidence="6">
    <location>
        <begin position="1"/>
        <end position="16"/>
    </location>
</feature>
<dbReference type="FunFam" id="3.50.50.60:FF:000115">
    <property type="entry name" value="Salicylate hydroxylase, putative"/>
    <property type="match status" value="1"/>
</dbReference>
<evidence type="ECO:0000313" key="9">
    <source>
        <dbReference type="Proteomes" id="UP000799438"/>
    </source>
</evidence>
<evidence type="ECO:0000256" key="3">
    <source>
        <dbReference type="ARBA" id="ARBA00022827"/>
    </source>
</evidence>
<dbReference type="PANTHER" id="PTHR13789">
    <property type="entry name" value="MONOOXYGENASE"/>
    <property type="match status" value="1"/>
</dbReference>
<evidence type="ECO:0000256" key="6">
    <source>
        <dbReference type="SAM" id="SignalP"/>
    </source>
</evidence>
<evidence type="ECO:0000256" key="5">
    <source>
        <dbReference type="ARBA" id="ARBA00023033"/>
    </source>
</evidence>
<dbReference type="PRINTS" id="PR00420">
    <property type="entry name" value="RNGMNOXGNASE"/>
</dbReference>
<protein>
    <recommendedName>
        <fullName evidence="7">FAD-binding domain-containing protein</fullName>
    </recommendedName>
</protein>
<dbReference type="InterPro" id="IPR002938">
    <property type="entry name" value="FAD-bd"/>
</dbReference>
<dbReference type="Proteomes" id="UP000799438">
    <property type="component" value="Unassembled WGS sequence"/>
</dbReference>
<evidence type="ECO:0000259" key="7">
    <source>
        <dbReference type="Pfam" id="PF01494"/>
    </source>
</evidence>
<dbReference type="InterPro" id="IPR036188">
    <property type="entry name" value="FAD/NAD-bd_sf"/>
</dbReference>
<dbReference type="InterPro" id="IPR050493">
    <property type="entry name" value="FAD-dep_Monooxygenase_BioMet"/>
</dbReference>
<keyword evidence="5" id="KW-0503">Monooxygenase</keyword>
<dbReference type="AlphaFoldDB" id="A0A6A6BR49"/>
<proteinExistence type="inferred from homology"/>
<evidence type="ECO:0000256" key="4">
    <source>
        <dbReference type="ARBA" id="ARBA00023002"/>
    </source>
</evidence>
<dbReference type="PANTHER" id="PTHR13789:SF238">
    <property type="entry name" value="PUTATIVE (AFU_ORTHOLOGUE AFUA_2G01680)-RELATED"/>
    <property type="match status" value="1"/>
</dbReference>
<dbReference type="Gene3D" id="3.50.50.60">
    <property type="entry name" value="FAD/NAD(P)-binding domain"/>
    <property type="match status" value="1"/>
</dbReference>
<dbReference type="SUPFAM" id="SSF54373">
    <property type="entry name" value="FAD-linked reductases, C-terminal domain"/>
    <property type="match status" value="1"/>
</dbReference>
<comment type="similarity">
    <text evidence="1">Belongs to the paxM FAD-dependent monooxygenase family.</text>
</comment>
<dbReference type="OrthoDB" id="16820at2759"/>
<dbReference type="RefSeq" id="XP_033400999.1">
    <property type="nucleotide sequence ID" value="XM_033538775.1"/>
</dbReference>
<evidence type="ECO:0000313" key="8">
    <source>
        <dbReference type="EMBL" id="KAF2145287.1"/>
    </source>
</evidence>
<keyword evidence="9" id="KW-1185">Reference proteome</keyword>
<sequence>MLSILIVGAGLGGLAASIECARSGHKVTVLEAARSLTEIGAGLQLTPNATRLLHTWAISTSALKAVEPARLQVHRFSGPVLADSGPGFAAAMRARYAAPFADVHRADLHAALVARARALGVVLRVGERVDALDLDLNHDLGLGAGQHTARVRTVHGKTWDADVVVAADGLWSRCRECVLGRADAPLPTGDLAFRVVLGVEQIADAQLRAWVRANEVHFWIGPRAHAVGYCMRAGELYNLVLLVPDDLPADVARQRGSSVEEMRRLFEGWDPILTRLLSHVSAVDKWKLMHRPALDSWLSPRANLALLGDACHPMLPYLAQGANSALEDGAVLGRALAGVVAPGPDVQRALRLFQRLRKARGEKIARESFMQREAFHLPDGPEQEARDALFLSKLGGEIDCAFPSRWTCPEIQPWLYGYDAFKEVDYAASDARD</sequence>
<reference evidence="8" key="1">
    <citation type="journal article" date="2020" name="Stud. Mycol.">
        <title>101 Dothideomycetes genomes: a test case for predicting lifestyles and emergence of pathogens.</title>
        <authorList>
            <person name="Haridas S."/>
            <person name="Albert R."/>
            <person name="Binder M."/>
            <person name="Bloem J."/>
            <person name="Labutti K."/>
            <person name="Salamov A."/>
            <person name="Andreopoulos B."/>
            <person name="Baker S."/>
            <person name="Barry K."/>
            <person name="Bills G."/>
            <person name="Bluhm B."/>
            <person name="Cannon C."/>
            <person name="Castanera R."/>
            <person name="Culley D."/>
            <person name="Daum C."/>
            <person name="Ezra D."/>
            <person name="Gonzalez J."/>
            <person name="Henrissat B."/>
            <person name="Kuo A."/>
            <person name="Liang C."/>
            <person name="Lipzen A."/>
            <person name="Lutzoni F."/>
            <person name="Magnuson J."/>
            <person name="Mondo S."/>
            <person name="Nolan M."/>
            <person name="Ohm R."/>
            <person name="Pangilinan J."/>
            <person name="Park H.-J."/>
            <person name="Ramirez L."/>
            <person name="Alfaro M."/>
            <person name="Sun H."/>
            <person name="Tritt A."/>
            <person name="Yoshinaga Y."/>
            <person name="Zwiers L.-H."/>
            <person name="Turgeon B."/>
            <person name="Goodwin S."/>
            <person name="Spatafora J."/>
            <person name="Crous P."/>
            <person name="Grigoriev I."/>
        </authorList>
    </citation>
    <scope>NUCLEOTIDE SEQUENCE</scope>
    <source>
        <strain evidence="8">CBS 121167</strain>
    </source>
</reference>
<organism evidence="8 9">
    <name type="scientific">Aplosporella prunicola CBS 121167</name>
    <dbReference type="NCBI Taxonomy" id="1176127"/>
    <lineage>
        <taxon>Eukaryota</taxon>
        <taxon>Fungi</taxon>
        <taxon>Dikarya</taxon>
        <taxon>Ascomycota</taxon>
        <taxon>Pezizomycotina</taxon>
        <taxon>Dothideomycetes</taxon>
        <taxon>Dothideomycetes incertae sedis</taxon>
        <taxon>Botryosphaeriales</taxon>
        <taxon>Aplosporellaceae</taxon>
        <taxon>Aplosporella</taxon>
    </lineage>
</organism>
<gene>
    <name evidence="8" type="ORF">K452DRAFT_266078</name>
</gene>
<dbReference type="Pfam" id="PF01494">
    <property type="entry name" value="FAD_binding_3"/>
    <property type="match status" value="1"/>
</dbReference>
<evidence type="ECO:0000256" key="1">
    <source>
        <dbReference type="ARBA" id="ARBA00007992"/>
    </source>
</evidence>
<dbReference type="GO" id="GO:0004497">
    <property type="term" value="F:monooxygenase activity"/>
    <property type="evidence" value="ECO:0007669"/>
    <property type="project" value="UniProtKB-KW"/>
</dbReference>
<keyword evidence="6" id="KW-0732">Signal</keyword>
<keyword evidence="3" id="KW-0274">FAD</keyword>
<feature type="domain" description="FAD-binding" evidence="7">
    <location>
        <begin position="3"/>
        <end position="367"/>
    </location>
</feature>
<accession>A0A6A6BR49</accession>
<name>A0A6A6BR49_9PEZI</name>
<keyword evidence="4" id="KW-0560">Oxidoreductase</keyword>